<reference evidence="1" key="1">
    <citation type="journal article" date="2021" name="New Phytol.">
        <title>Evolutionary innovations through gain and loss of genes in the ectomycorrhizal Boletales.</title>
        <authorList>
            <person name="Wu G."/>
            <person name="Miyauchi S."/>
            <person name="Morin E."/>
            <person name="Kuo A."/>
            <person name="Drula E."/>
            <person name="Varga T."/>
            <person name="Kohler A."/>
            <person name="Feng B."/>
            <person name="Cao Y."/>
            <person name="Lipzen A."/>
            <person name="Daum C."/>
            <person name="Hundley H."/>
            <person name="Pangilinan J."/>
            <person name="Johnson J."/>
            <person name="Barry K."/>
            <person name="LaButti K."/>
            <person name="Ng V."/>
            <person name="Ahrendt S."/>
            <person name="Min B."/>
            <person name="Choi I.G."/>
            <person name="Park H."/>
            <person name="Plett J.M."/>
            <person name="Magnuson J."/>
            <person name="Spatafora J.W."/>
            <person name="Nagy L.G."/>
            <person name="Henrissat B."/>
            <person name="Grigoriev I.V."/>
            <person name="Yang Z.L."/>
            <person name="Xu J."/>
            <person name="Martin F.M."/>
        </authorList>
    </citation>
    <scope>NUCLEOTIDE SEQUENCE</scope>
    <source>
        <strain evidence="1">KUC20120723A-06</strain>
    </source>
</reference>
<organism evidence="1 2">
    <name type="scientific">Leucogyrophana mollusca</name>
    <dbReference type="NCBI Taxonomy" id="85980"/>
    <lineage>
        <taxon>Eukaryota</taxon>
        <taxon>Fungi</taxon>
        <taxon>Dikarya</taxon>
        <taxon>Basidiomycota</taxon>
        <taxon>Agaricomycotina</taxon>
        <taxon>Agaricomycetes</taxon>
        <taxon>Agaricomycetidae</taxon>
        <taxon>Boletales</taxon>
        <taxon>Boletales incertae sedis</taxon>
        <taxon>Leucogyrophana</taxon>
    </lineage>
</organism>
<accession>A0ACB8B193</accession>
<evidence type="ECO:0000313" key="1">
    <source>
        <dbReference type="EMBL" id="KAH7919295.1"/>
    </source>
</evidence>
<dbReference type="Proteomes" id="UP000790709">
    <property type="component" value="Unassembled WGS sequence"/>
</dbReference>
<keyword evidence="2" id="KW-1185">Reference proteome</keyword>
<evidence type="ECO:0000313" key="2">
    <source>
        <dbReference type="Proteomes" id="UP000790709"/>
    </source>
</evidence>
<proteinExistence type="predicted"/>
<dbReference type="EMBL" id="MU266674">
    <property type="protein sequence ID" value="KAH7919295.1"/>
    <property type="molecule type" value="Genomic_DNA"/>
</dbReference>
<protein>
    <submittedName>
        <fullName evidence="1">Uncharacterized protein</fullName>
    </submittedName>
</protein>
<sequence length="1312" mass="147978">MAAPLPPLTSLKPKPPLGAPQSRPATRASSAPPAVFPISQDQLQSKTKLHPQSPLQNVQPPSRGVQTRFESTKDGQSVSQESRELVSDGSQPGVLWDGWPDGDFQWFFTWDEAIQTNNLQERWACELKGGDKHGSANATSWENGKRTRRYFHKGSHTHECPTHLLHLTQNERARFEKLVDENPTAGPLSLLVGPRGRHGPQEGAGEISPVLLNADRIKAEMRQLKAAAGVQEWNEAFKVFKLKHKNWIVYSQVDDGEAGVVVMQTPFMASSLVKDHVGIDAVNGIVSDAAHRFWKNKKNLLIISSTYSPQLRCWVPGLMTWADGSSDEHYRIHFLFLFKAMAQVCEEREIDVTDDLFANVVDFSEAERSGYIQAFVDFWTKPDDLRSEGELHEAAAALLKGCQQHFRSQVTRVSKISGVVPPELKEHFQDRALSLLRVSDMETFNQTTAALLTDFPKIESWLCWWLWESHASMLFEPFRVMLGDLWQWIPNTTNAEEAMHWKIYQGIKMRYGAPEPWKDIRAEIGRTKRQRAPEAQVKSERFRAVKTSHPSSDLHQAMDFRMSLGVNHEAASKLLMVQRDGLRKNLLSCRIVLDPGDGTGTLTLTAERSKEYGGSLKKWFADLVQINRRAIKSAQCWRTMDGVPTCNGSADLLELFIQLPVMLVLDLVGLAFFSGTDGSHFMARYTPDGKHIFDYDGIRDGGMAHLVKGATISSHLTGISNEIPTPDGYHIYGIVYRLQGGIRAQNFFVHHQTQQATRVFGIHFDFGEYDNTRVNGELPNVTLIKRGIRSLKPDERKWMKTPTSTRTIDYVKTLDDAAEAVPEHSLTPTVPPSQPNPPTHRRKHMRIPSSDSEDIMPFGSPHDNMDSTALPPSSSTSQKSAYPISCRCGLGGDGHTIQPDEGMLMCEDCFNWSHIACQRGGRASALTHVQKFICDNCMPYKTRMQRRSSTRTSKAAAPLSKRLLAGKGALVRIGKYWYPVRLIQHQVNQHGRPQSAWHVKLWRACKFPPGTPVNHDQVVNEQDIVDELWRDHTGRRAIRLGQWTHASQALDAEDFIMRFLEVPFPAEIHQILSLHTTTLHKLLEHPHPDNYTDLPVGQYLSALQHAPSTTGGYSVKFCGEFTDLEYAQIANWFYHNIPGAQSVVHTWLGCAPLAHALTLVITQRQYDTFKLLLDFPIDGPDDHKSVFVLQRAWEYLDEKTGTMAFVDVDLECLTIFEERMFENSVRAGIAGNQQWGLDSGNHQGGWNPYADLPTHWSHGDRDYSETELERGPEFSEGSIEEASQRPPSLPPRKRVKPRRKGARNVKQKLDLP</sequence>
<gene>
    <name evidence="1" type="ORF">BV22DRAFT_1051142</name>
</gene>
<comment type="caution">
    <text evidence="1">The sequence shown here is derived from an EMBL/GenBank/DDBJ whole genome shotgun (WGS) entry which is preliminary data.</text>
</comment>
<name>A0ACB8B193_9AGAM</name>